<sequence>MAIPLLEAISIEGKTISADALLTQRRLARYLVEDRQAHYHFTVKGNQPRLLEDLTLYFHGRQEPHAVTVDSDHGRIETRRIWVTAELNDYLDFPHVGQAFMVERERVNKKSGKVSTETVYGITSHTPQQADAQRILKTNRNHWCIENSCHYIIDWNYDEDRSRIRTGHGPENITRLRRFAVGLIKSKSVGSVAQKMRMLAMNPRAVFDYLRMTDNTRSRRSAAGCN</sequence>
<keyword evidence="2" id="KW-1185">Reference proteome</keyword>
<name>A0A0B5FMI4_9BACT</name>
<evidence type="ECO:0000313" key="2">
    <source>
        <dbReference type="Proteomes" id="UP000035036"/>
    </source>
</evidence>
<reference evidence="1 2" key="1">
    <citation type="journal article" date="2015" name="Genome Announc.">
        <title>Genomes of Geoalkalibacter ferrihydriticus Z-0531T and Geoalkalibacter subterraneus Red1T, Two Haloalkaliphilic Metal-Reducing Deltaproteobacteria.</title>
        <authorList>
            <person name="Badalamenti J.P."/>
            <person name="Krajmalnik-Brown R."/>
            <person name="Torres C.I."/>
            <person name="Bond D.R."/>
        </authorList>
    </citation>
    <scope>NUCLEOTIDE SEQUENCE [LARGE SCALE GENOMIC DNA]</scope>
    <source>
        <strain evidence="1 2">Red1</strain>
    </source>
</reference>
<dbReference type="InterPro" id="IPR051698">
    <property type="entry name" value="Transposase_11-like"/>
</dbReference>
<protein>
    <submittedName>
        <fullName evidence="1">Uncharacterized protein</fullName>
    </submittedName>
</protein>
<organism evidence="1 2">
    <name type="scientific">Geoalkalibacter subterraneus</name>
    <dbReference type="NCBI Taxonomy" id="483547"/>
    <lineage>
        <taxon>Bacteria</taxon>
        <taxon>Pseudomonadati</taxon>
        <taxon>Thermodesulfobacteriota</taxon>
        <taxon>Desulfuromonadia</taxon>
        <taxon>Desulfuromonadales</taxon>
        <taxon>Geoalkalibacteraceae</taxon>
        <taxon>Geoalkalibacter</taxon>
    </lineage>
</organism>
<dbReference type="InterPro" id="IPR047647">
    <property type="entry name" value="ISAs1_transpos"/>
</dbReference>
<dbReference type="KEGG" id="gsb:GSUB_03830"/>
<proteinExistence type="predicted"/>
<dbReference type="PANTHER" id="PTHR30298">
    <property type="entry name" value="H REPEAT-ASSOCIATED PREDICTED TRANSPOSASE"/>
    <property type="match status" value="1"/>
</dbReference>
<dbReference type="PANTHER" id="PTHR30298:SF0">
    <property type="entry name" value="PROTEIN YBFL-RELATED"/>
    <property type="match status" value="1"/>
</dbReference>
<dbReference type="RefSeq" id="WP_040199265.1">
    <property type="nucleotide sequence ID" value="NZ_CP010311.1"/>
</dbReference>
<dbReference type="OrthoDB" id="6139076at2"/>
<evidence type="ECO:0000313" key="1">
    <source>
        <dbReference type="EMBL" id="AJF05864.1"/>
    </source>
</evidence>
<gene>
    <name evidence="1" type="ORF">GSUB_03830</name>
</gene>
<dbReference type="AlphaFoldDB" id="A0A0B5FMI4"/>
<accession>A0A0B5FMI4</accession>
<dbReference type="Proteomes" id="UP000035036">
    <property type="component" value="Chromosome"/>
</dbReference>
<dbReference type="NCBIfam" id="NF033564">
    <property type="entry name" value="transpos_ISAs1"/>
    <property type="match status" value="1"/>
</dbReference>
<dbReference type="HOGENOM" id="CLU_046404_3_3_7"/>
<dbReference type="EMBL" id="CP010311">
    <property type="protein sequence ID" value="AJF05864.1"/>
    <property type="molecule type" value="Genomic_DNA"/>
</dbReference>